<keyword evidence="2" id="KW-1003">Cell membrane</keyword>
<evidence type="ECO:0000256" key="2">
    <source>
        <dbReference type="ARBA" id="ARBA00022475"/>
    </source>
</evidence>
<feature type="transmembrane region" description="Helical" evidence="6">
    <location>
        <begin position="133"/>
        <end position="154"/>
    </location>
</feature>
<dbReference type="Pfam" id="PF02653">
    <property type="entry name" value="BPD_transp_2"/>
    <property type="match status" value="1"/>
</dbReference>
<dbReference type="InterPro" id="IPR001851">
    <property type="entry name" value="ABC_transp_permease"/>
</dbReference>
<keyword evidence="4 6" id="KW-1133">Transmembrane helix</keyword>
<dbReference type="OrthoDB" id="45037at2"/>
<dbReference type="AlphaFoldDB" id="A0A0M9U326"/>
<reference evidence="7" key="1">
    <citation type="journal article" date="2015" name="Genome Announc.">
        <title>Draft Genome Sequences of Anaerolinea thermolimosa IMO-1, Bellilinea caldifistulae GOMI-1, Leptolinea tardivitalis YMTK-2, Levilinea saccharolytica KIBI-1, Longilinea arvoryzae KOME-1, Previously Described as Members of the Class Anaerolineae (Chloroflexi).</title>
        <authorList>
            <person name="Matsuura N."/>
            <person name="Tourlousse M.D."/>
            <person name="Ohashi A."/>
            <person name="Hugenholtz P."/>
            <person name="Sekiguchi Y."/>
        </authorList>
    </citation>
    <scope>NUCLEOTIDE SEQUENCE</scope>
    <source>
        <strain evidence="7">KIBI-1</strain>
    </source>
</reference>
<protein>
    <submittedName>
        <fullName evidence="7">ABC-type uncharacterized transport system, permease component</fullName>
    </submittedName>
</protein>
<keyword evidence="5 6" id="KW-0472">Membrane</keyword>
<feature type="transmembrane region" description="Helical" evidence="6">
    <location>
        <begin position="221"/>
        <end position="239"/>
    </location>
</feature>
<feature type="transmembrane region" description="Helical" evidence="6">
    <location>
        <begin position="268"/>
        <end position="288"/>
    </location>
</feature>
<evidence type="ECO:0000256" key="1">
    <source>
        <dbReference type="ARBA" id="ARBA00004651"/>
    </source>
</evidence>
<proteinExistence type="predicted"/>
<feature type="transmembrane region" description="Helical" evidence="6">
    <location>
        <begin position="166"/>
        <end position="187"/>
    </location>
</feature>
<comment type="subcellular location">
    <subcellularLocation>
        <location evidence="1">Cell membrane</location>
        <topology evidence="1">Multi-pass membrane protein</topology>
    </subcellularLocation>
</comment>
<feature type="transmembrane region" description="Helical" evidence="6">
    <location>
        <begin position="31"/>
        <end position="53"/>
    </location>
</feature>
<dbReference type="PANTHER" id="PTHR47089:SF1">
    <property type="entry name" value="GUANOSINE ABC TRANSPORTER PERMEASE PROTEIN NUPP"/>
    <property type="match status" value="1"/>
</dbReference>
<organism evidence="7">
    <name type="scientific">Levilinea saccharolytica</name>
    <dbReference type="NCBI Taxonomy" id="229921"/>
    <lineage>
        <taxon>Bacteria</taxon>
        <taxon>Bacillati</taxon>
        <taxon>Chloroflexota</taxon>
        <taxon>Anaerolineae</taxon>
        <taxon>Anaerolineales</taxon>
        <taxon>Anaerolineaceae</taxon>
        <taxon>Levilinea</taxon>
    </lineage>
</organism>
<evidence type="ECO:0000256" key="3">
    <source>
        <dbReference type="ARBA" id="ARBA00022692"/>
    </source>
</evidence>
<gene>
    <name evidence="7" type="ORF">LSAC_03205</name>
</gene>
<dbReference type="EMBL" id="DF967975">
    <property type="protein sequence ID" value="GAP19303.1"/>
    <property type="molecule type" value="Genomic_DNA"/>
</dbReference>
<name>A0A0M9U326_9CHLR</name>
<dbReference type="CDD" id="cd06580">
    <property type="entry name" value="TM_PBP1_transp_TpRbsC_like"/>
    <property type="match status" value="1"/>
</dbReference>
<dbReference type="GO" id="GO:0022857">
    <property type="term" value="F:transmembrane transporter activity"/>
    <property type="evidence" value="ECO:0007669"/>
    <property type="project" value="InterPro"/>
</dbReference>
<evidence type="ECO:0000313" key="7">
    <source>
        <dbReference type="EMBL" id="GAP19303.1"/>
    </source>
</evidence>
<feature type="transmembrane region" description="Helical" evidence="6">
    <location>
        <begin position="73"/>
        <end position="96"/>
    </location>
</feature>
<keyword evidence="3 6" id="KW-0812">Transmembrane</keyword>
<evidence type="ECO:0000256" key="6">
    <source>
        <dbReference type="SAM" id="Phobius"/>
    </source>
</evidence>
<feature type="transmembrane region" description="Helical" evidence="6">
    <location>
        <begin position="108"/>
        <end position="127"/>
    </location>
</feature>
<dbReference type="RefSeq" id="WP_082142954.1">
    <property type="nucleotide sequence ID" value="NZ_BBXZ01000172.1"/>
</dbReference>
<feature type="transmembrane region" description="Helical" evidence="6">
    <location>
        <begin position="308"/>
        <end position="328"/>
    </location>
</feature>
<evidence type="ECO:0000256" key="5">
    <source>
        <dbReference type="ARBA" id="ARBA00023136"/>
    </source>
</evidence>
<dbReference type="PANTHER" id="PTHR47089">
    <property type="entry name" value="ABC TRANSPORTER, PERMEASE PROTEIN"/>
    <property type="match status" value="1"/>
</dbReference>
<dbReference type="GO" id="GO:0005886">
    <property type="term" value="C:plasma membrane"/>
    <property type="evidence" value="ECO:0007669"/>
    <property type="project" value="UniProtKB-SubCell"/>
</dbReference>
<evidence type="ECO:0000256" key="4">
    <source>
        <dbReference type="ARBA" id="ARBA00022989"/>
    </source>
</evidence>
<sequence>MAKELTLEKDTGTSLSMRLMQALRRSSGLRYGFQLAAALLLGLALGSVLILWVGENPLEVYANLIEQAYFTPLGLMIAVQRATPLILAAAAAGLAFQGGAINMGLDGQFAVGLSVAGLAGVLMPEWMPALVRIPLIFLLCGLGGGAAALIPALFKRFSGVSEVITGMIANLLIPPLLSSIIFAFPALRAAQGAASRGLPVESTLAHFADLPLGGIGEGTKANVGILAAVMVVLILGYWMRRSKTGYEIRMTRFSFSLSEFAGIRANRMFFLTMILSGAIAGMAGATEVLGTWHKLSMGTLSSVGNRGIVLALVGGNSFFGGMLASLLYGGLEAGAMNAGWFTSVPRPLIDILVQMLFLFAAVPSMRRFFTGSGSGDAENLGGRFLTGRR</sequence>
<accession>A0A0M9U326</accession>